<dbReference type="PANTHER" id="PTHR11439">
    <property type="entry name" value="GAG-POL-RELATED RETROTRANSPOSON"/>
    <property type="match status" value="1"/>
</dbReference>
<dbReference type="Proteomes" id="UP000012073">
    <property type="component" value="Unassembled WGS sequence"/>
</dbReference>
<dbReference type="OMA" id="HFLHETV"/>
<dbReference type="EMBL" id="HG001983">
    <property type="protein sequence ID" value="CDF38989.1"/>
    <property type="molecule type" value="Genomic_DNA"/>
</dbReference>
<dbReference type="KEGG" id="ccp:CHC_T00006701001"/>
<dbReference type="PANTHER" id="PTHR11439:SF515">
    <property type="entry name" value="GAG-POL POLYPROTEIN"/>
    <property type="match status" value="1"/>
</dbReference>
<dbReference type="RefSeq" id="XP_005718894.1">
    <property type="nucleotide sequence ID" value="XM_005718837.1"/>
</dbReference>
<evidence type="ECO:0000256" key="1">
    <source>
        <dbReference type="SAM" id="MobiDB-lite"/>
    </source>
</evidence>
<evidence type="ECO:0000313" key="2">
    <source>
        <dbReference type="EMBL" id="CDF38989.1"/>
    </source>
</evidence>
<dbReference type="PhylomeDB" id="R7QLP6"/>
<dbReference type="Gramene" id="CDF38989">
    <property type="protein sequence ID" value="CDF38989"/>
    <property type="gene ID" value="CHC_T00006701001"/>
</dbReference>
<dbReference type="GeneID" id="17326607"/>
<evidence type="ECO:0000313" key="3">
    <source>
        <dbReference type="Proteomes" id="UP000012073"/>
    </source>
</evidence>
<protein>
    <recommendedName>
        <fullName evidence="4">Reverse transcriptase Ty1/copia-type domain-containing protein</fullName>
    </recommendedName>
</protein>
<sequence>MLQRLAQYLHATRTEGILMLRGTKQGITIDAFSDADYANDETTRKPVTGSITLLNGSPVQWLSRQQPIVTKSTCEAEYIAAAETATLTIWLANMMKETSIPTRQPVLHVDNTAAVQMAKNTGATRRRKCIDVRYHFLHETVQTGKLKVSRISTTEQKADILTKPLKNTLFQKHKHSIQINPPPAPPGSPRVRGSVVPSRTANDAQTS</sequence>
<organism evidence="2 3">
    <name type="scientific">Chondrus crispus</name>
    <name type="common">Carrageen Irish moss</name>
    <name type="synonym">Polymorpha crispa</name>
    <dbReference type="NCBI Taxonomy" id="2769"/>
    <lineage>
        <taxon>Eukaryota</taxon>
        <taxon>Rhodophyta</taxon>
        <taxon>Florideophyceae</taxon>
        <taxon>Rhodymeniophycidae</taxon>
        <taxon>Gigartinales</taxon>
        <taxon>Gigartinaceae</taxon>
        <taxon>Chondrus</taxon>
    </lineage>
</organism>
<gene>
    <name evidence="2" type="ORF">CHC_T00006701001</name>
</gene>
<evidence type="ECO:0008006" key="4">
    <source>
        <dbReference type="Google" id="ProtNLM"/>
    </source>
</evidence>
<dbReference type="AlphaFoldDB" id="R7QLP6"/>
<proteinExistence type="predicted"/>
<keyword evidence="3" id="KW-1185">Reference proteome</keyword>
<name>R7QLP6_CHOCR</name>
<accession>R7QLP6</accession>
<dbReference type="CDD" id="cd09272">
    <property type="entry name" value="RNase_HI_RT_Ty1"/>
    <property type="match status" value="1"/>
</dbReference>
<reference evidence="3" key="1">
    <citation type="journal article" date="2013" name="Proc. Natl. Acad. Sci. U.S.A.">
        <title>Genome structure and metabolic features in the red seaweed Chondrus crispus shed light on evolution of the Archaeplastida.</title>
        <authorList>
            <person name="Collen J."/>
            <person name="Porcel B."/>
            <person name="Carre W."/>
            <person name="Ball S.G."/>
            <person name="Chaparro C."/>
            <person name="Tonon T."/>
            <person name="Barbeyron T."/>
            <person name="Michel G."/>
            <person name="Noel B."/>
            <person name="Valentin K."/>
            <person name="Elias M."/>
            <person name="Artiguenave F."/>
            <person name="Arun A."/>
            <person name="Aury J.M."/>
            <person name="Barbosa-Neto J.F."/>
            <person name="Bothwell J.H."/>
            <person name="Bouget F.Y."/>
            <person name="Brillet L."/>
            <person name="Cabello-Hurtado F."/>
            <person name="Capella-Gutierrez S."/>
            <person name="Charrier B."/>
            <person name="Cladiere L."/>
            <person name="Cock J.M."/>
            <person name="Coelho S.M."/>
            <person name="Colleoni C."/>
            <person name="Czjzek M."/>
            <person name="Da Silva C."/>
            <person name="Delage L."/>
            <person name="Denoeud F."/>
            <person name="Deschamps P."/>
            <person name="Dittami S.M."/>
            <person name="Gabaldon T."/>
            <person name="Gachon C.M."/>
            <person name="Groisillier A."/>
            <person name="Herve C."/>
            <person name="Jabbari K."/>
            <person name="Katinka M."/>
            <person name="Kloareg B."/>
            <person name="Kowalczyk N."/>
            <person name="Labadie K."/>
            <person name="Leblanc C."/>
            <person name="Lopez P.J."/>
            <person name="McLachlan D.H."/>
            <person name="Meslet-Cladiere L."/>
            <person name="Moustafa A."/>
            <person name="Nehr Z."/>
            <person name="Nyvall Collen P."/>
            <person name="Panaud O."/>
            <person name="Partensky F."/>
            <person name="Poulain J."/>
            <person name="Rensing S.A."/>
            <person name="Rousvoal S."/>
            <person name="Samson G."/>
            <person name="Symeonidi A."/>
            <person name="Weissenbach J."/>
            <person name="Zambounis A."/>
            <person name="Wincker P."/>
            <person name="Boyen C."/>
        </authorList>
    </citation>
    <scope>NUCLEOTIDE SEQUENCE [LARGE SCALE GENOMIC DNA]</scope>
    <source>
        <strain evidence="3">cv. Stackhouse</strain>
    </source>
</reference>
<dbReference type="STRING" id="2769.R7QLP6"/>
<feature type="region of interest" description="Disordered" evidence="1">
    <location>
        <begin position="175"/>
        <end position="207"/>
    </location>
</feature>
<feature type="compositionally biased region" description="Polar residues" evidence="1">
    <location>
        <begin position="197"/>
        <end position="207"/>
    </location>
</feature>
<dbReference type="OrthoDB" id="8028898at2759"/>